<dbReference type="InterPro" id="IPR022372">
    <property type="entry name" value="Accessory_SS_Asp1"/>
</dbReference>
<evidence type="ECO:0000313" key="1">
    <source>
        <dbReference type="EMBL" id="GGA82129.1"/>
    </source>
</evidence>
<dbReference type="KEGG" id="smus:C7J88_07630"/>
<protein>
    <submittedName>
        <fullName evidence="2">Accessory Sec system protein Asp1</fullName>
    </submittedName>
</protein>
<gene>
    <name evidence="2" type="primary">asp1_2</name>
    <name evidence="1" type="synonym">asp1</name>
    <name evidence="1" type="ORF">GCM10007183_02870</name>
    <name evidence="2" type="ORF">SAMEA4412661_00092</name>
</gene>
<reference evidence="1" key="4">
    <citation type="submission" date="2024-05" db="EMBL/GenBank/DDBJ databases">
        <authorList>
            <person name="Sun Q."/>
            <person name="Sedlacek I."/>
        </authorList>
    </citation>
    <scope>NUCLEOTIDE SEQUENCE</scope>
    <source>
        <strain evidence="1">CCM 4175</strain>
    </source>
</reference>
<evidence type="ECO:0000313" key="3">
    <source>
        <dbReference type="Proteomes" id="UP000243706"/>
    </source>
</evidence>
<sequence>MKYFIPAWYDAQRWWQSNAKPLIHRRTVTAFDDMISLMSMHRKNKSPFQLIIPNYAPDLRTFLHRYDLYDVTYWSVFDAIQGFTHRTPRAVDYRELDWPEGTEFLHLSQMIRAYMPNNMYANVHFNQDGYVIWIEVFQQNIRRYRYLIDDRGFVSSVIYFDESGEDLQQRYLTGEGDWILQECLKSGSVIVNGRYQDYFKHNQYQSMTSVIHEYLKSYCTTVLEADDVVIAAADKRHQQMIISLFELHKLCFSVFQQREYLDERTLPHAASDIYWLVDTLENERVLTAHQAVVQMKHPIMRVTPFDVQTMSNISSQLHETYIGVWLDIEDEAMCQQMWSQLVGYLEQDDTLRLTLLTKKKIHAHPQWIHEAIARVNRQLNAQNTVSETEADLMEQPEPIDYVKMKYLPFESDLIEAISTLRVVVDLSQEPDLYLQICCLSAGLPQINRITTDYVTHGMNGCVVADETELVAALDVYLKHLKNWNQSYAYAMKLAKQYTSDKIIAQLDGLIEGETDGTTI</sequence>
<reference evidence="1" key="1">
    <citation type="journal article" date="2014" name="Int. J. Syst. Evol. Microbiol.">
        <title>Complete genome of a new Firmicutes species belonging to the dominant human colonic microbiota ('Ruminococcus bicirculans') reveals two chromosomes and a selective capacity to utilize plant glucans.</title>
        <authorList>
            <consortium name="NISC Comparative Sequencing Program"/>
            <person name="Wegmann U."/>
            <person name="Louis P."/>
            <person name="Goesmann A."/>
            <person name="Henrissat B."/>
            <person name="Duncan S.H."/>
            <person name="Flint H.J."/>
        </authorList>
    </citation>
    <scope>NUCLEOTIDE SEQUENCE</scope>
    <source>
        <strain evidence="1">CCM 4175</strain>
    </source>
</reference>
<organism evidence="2 3">
    <name type="scientific">Staphylococcus muscae</name>
    <dbReference type="NCBI Taxonomy" id="1294"/>
    <lineage>
        <taxon>Bacteria</taxon>
        <taxon>Bacillati</taxon>
        <taxon>Bacillota</taxon>
        <taxon>Bacilli</taxon>
        <taxon>Bacillales</taxon>
        <taxon>Staphylococcaceae</taxon>
        <taxon>Staphylococcus</taxon>
    </lineage>
</organism>
<dbReference type="AlphaFoldDB" id="A0A240BU39"/>
<dbReference type="GO" id="GO:0015031">
    <property type="term" value="P:protein transport"/>
    <property type="evidence" value="ECO:0007669"/>
    <property type="project" value="InterPro"/>
</dbReference>
<keyword evidence="4" id="KW-1185">Reference proteome</keyword>
<evidence type="ECO:0000313" key="4">
    <source>
        <dbReference type="Proteomes" id="UP000652995"/>
    </source>
</evidence>
<proteinExistence type="predicted"/>
<dbReference type="EMBL" id="BMCB01000002">
    <property type="protein sequence ID" value="GGA82129.1"/>
    <property type="molecule type" value="Genomic_DNA"/>
</dbReference>
<reference evidence="2 3" key="2">
    <citation type="submission" date="2017-06" db="EMBL/GenBank/DDBJ databases">
        <authorList>
            <consortium name="Pathogen Informatics"/>
        </authorList>
    </citation>
    <scope>NUCLEOTIDE SEQUENCE [LARGE SCALE GENOMIC DNA]</scope>
    <source>
        <strain evidence="2 3">NCTC13833</strain>
    </source>
</reference>
<evidence type="ECO:0000313" key="2">
    <source>
        <dbReference type="EMBL" id="SNV98573.1"/>
    </source>
</evidence>
<dbReference type="Pfam" id="PF16993">
    <property type="entry name" value="Asp1"/>
    <property type="match status" value="1"/>
</dbReference>
<reference evidence="4" key="3">
    <citation type="journal article" date="2019" name="Int. J. Syst. Evol. Microbiol.">
        <title>The Global Catalogue of Microorganisms (GCM) 10K type strain sequencing project: providing services to taxonomists for standard genome sequencing and annotation.</title>
        <authorList>
            <consortium name="The Broad Institute Genomics Platform"/>
            <consortium name="The Broad Institute Genome Sequencing Center for Infectious Disease"/>
            <person name="Wu L."/>
            <person name="Ma J."/>
        </authorList>
    </citation>
    <scope>NUCLEOTIDE SEQUENCE [LARGE SCALE GENOMIC DNA]</scope>
    <source>
        <strain evidence="4">CCM 4175</strain>
    </source>
</reference>
<dbReference type="Proteomes" id="UP000243706">
    <property type="component" value="Chromosome 1"/>
</dbReference>
<dbReference type="RefSeq" id="WP_095115065.1">
    <property type="nucleotide sequence ID" value="NZ_BMCB01000002.1"/>
</dbReference>
<name>A0A240BU39_9STAP</name>
<dbReference type="Proteomes" id="UP000652995">
    <property type="component" value="Unassembled WGS sequence"/>
</dbReference>
<dbReference type="EMBL" id="LT906464">
    <property type="protein sequence ID" value="SNV98573.1"/>
    <property type="molecule type" value="Genomic_DNA"/>
</dbReference>
<dbReference type="OrthoDB" id="9767875at2"/>
<dbReference type="NCBIfam" id="TIGR03713">
    <property type="entry name" value="acc_sec_asp1"/>
    <property type="match status" value="1"/>
</dbReference>
<accession>A0A240BU39</accession>